<feature type="region of interest" description="Disordered" evidence="1">
    <location>
        <begin position="289"/>
        <end position="318"/>
    </location>
</feature>
<dbReference type="EMBL" id="JARBHB010000003">
    <property type="protein sequence ID" value="KAJ8890880.1"/>
    <property type="molecule type" value="Genomic_DNA"/>
</dbReference>
<protein>
    <submittedName>
        <fullName evidence="2">Uncharacterized protein</fullName>
    </submittedName>
</protein>
<comment type="caution">
    <text evidence="2">The sequence shown here is derived from an EMBL/GenBank/DDBJ whole genome shotgun (WGS) entry which is preliminary data.</text>
</comment>
<evidence type="ECO:0000256" key="1">
    <source>
        <dbReference type="SAM" id="MobiDB-lite"/>
    </source>
</evidence>
<feature type="region of interest" description="Disordered" evidence="1">
    <location>
        <begin position="449"/>
        <end position="505"/>
    </location>
</feature>
<reference evidence="2 3" key="1">
    <citation type="submission" date="2023-02" db="EMBL/GenBank/DDBJ databases">
        <title>LHISI_Scaffold_Assembly.</title>
        <authorList>
            <person name="Stuart O.P."/>
            <person name="Cleave R."/>
            <person name="Magrath M.J.L."/>
            <person name="Mikheyev A.S."/>
        </authorList>
    </citation>
    <scope>NUCLEOTIDE SEQUENCE [LARGE SCALE GENOMIC DNA]</scope>
    <source>
        <strain evidence="2">Daus_M_001</strain>
        <tissue evidence="2">Leg muscle</tissue>
    </source>
</reference>
<evidence type="ECO:0000313" key="2">
    <source>
        <dbReference type="EMBL" id="KAJ8890880.1"/>
    </source>
</evidence>
<name>A0ABQ9I2J4_9NEOP</name>
<evidence type="ECO:0000313" key="3">
    <source>
        <dbReference type="Proteomes" id="UP001159363"/>
    </source>
</evidence>
<proteinExistence type="predicted"/>
<organism evidence="2 3">
    <name type="scientific">Dryococelus australis</name>
    <dbReference type="NCBI Taxonomy" id="614101"/>
    <lineage>
        <taxon>Eukaryota</taxon>
        <taxon>Metazoa</taxon>
        <taxon>Ecdysozoa</taxon>
        <taxon>Arthropoda</taxon>
        <taxon>Hexapoda</taxon>
        <taxon>Insecta</taxon>
        <taxon>Pterygota</taxon>
        <taxon>Neoptera</taxon>
        <taxon>Polyneoptera</taxon>
        <taxon>Phasmatodea</taxon>
        <taxon>Verophasmatodea</taxon>
        <taxon>Anareolatae</taxon>
        <taxon>Phasmatidae</taxon>
        <taxon>Eurycanthinae</taxon>
        <taxon>Dryococelus</taxon>
    </lineage>
</organism>
<gene>
    <name evidence="2" type="ORF">PR048_010389</name>
</gene>
<dbReference type="Proteomes" id="UP001159363">
    <property type="component" value="Chromosome 3"/>
</dbReference>
<sequence length="591" mass="65847">MTTNLTTSASSRKDVLASLPLLRRSVTWAPKLAPHGRLAAGRFLAHASLYSADWSHLASHPRLLTRPDTGAPTSSCDTGLPKTAWRWRLNTDSGTRTARDHLTCATSRKRRPADTKRWHISSDDGTERKFGGVGVFAKPSGVVIISPCRLSEAQRKSRLARDWAEELCVAPNPHPSPCDTPKAPPFLVELSGPHPAPPPPPNSPSCCGWSLQAKARQSDLGQPSRCCRITNSGGLSAGAGKEVYKPGAMVALVATLPATPKALPVSCQTRGPPVMVLLQPRRVRRGESFIETSSSRGNRIRLERASQKQSSGTHKTPYDQVKRCRERKIINIKASERVNVDVFMQNKRPYEDLRLDDLTFFRYFRMLKLSFDELLVCIKDKILKVDSTLRKAIPFELVLLTRSFGIRREGDYTATKSFASVLRFDKRESVITVQCNFRRQYVTAPPTAPNVRRWHEHHDDDSFGNSRGKGILNKAGRRSINEASSGPVDRVRRREGAAAETSLSETETNISGYAANWPDWMATSASGSYNVFVVGQLRQMSQDLPRENTRRMNAYMYDHIAACLRVVQHHTRGILQVLVPLKKNAWCGIIL</sequence>
<accession>A0ABQ9I2J4</accession>
<keyword evidence="3" id="KW-1185">Reference proteome</keyword>